<dbReference type="EMBL" id="JAGPXC010000002">
    <property type="protein sequence ID" value="KAH6658324.1"/>
    <property type="molecule type" value="Genomic_DNA"/>
</dbReference>
<evidence type="ECO:0000313" key="3">
    <source>
        <dbReference type="EMBL" id="KAH6658324.1"/>
    </source>
</evidence>
<evidence type="ECO:0000313" key="4">
    <source>
        <dbReference type="Proteomes" id="UP000758603"/>
    </source>
</evidence>
<dbReference type="AlphaFoldDB" id="A0A9P9A1P9"/>
<accession>A0A9P9A1P9</accession>
<proteinExistence type="predicted"/>
<comment type="caution">
    <text evidence="3">The sequence shown here is derived from an EMBL/GenBank/DDBJ whole genome shotgun (WGS) entry which is preliminary data.</text>
</comment>
<dbReference type="Proteomes" id="UP000758603">
    <property type="component" value="Unassembled WGS sequence"/>
</dbReference>
<reference evidence="3" key="1">
    <citation type="journal article" date="2021" name="Nat. Commun.">
        <title>Genetic determinants of endophytism in the Arabidopsis root mycobiome.</title>
        <authorList>
            <person name="Mesny F."/>
            <person name="Miyauchi S."/>
            <person name="Thiergart T."/>
            <person name="Pickel B."/>
            <person name="Atanasova L."/>
            <person name="Karlsson M."/>
            <person name="Huettel B."/>
            <person name="Barry K.W."/>
            <person name="Haridas S."/>
            <person name="Chen C."/>
            <person name="Bauer D."/>
            <person name="Andreopoulos W."/>
            <person name="Pangilinan J."/>
            <person name="LaButti K."/>
            <person name="Riley R."/>
            <person name="Lipzen A."/>
            <person name="Clum A."/>
            <person name="Drula E."/>
            <person name="Henrissat B."/>
            <person name="Kohler A."/>
            <person name="Grigoriev I.V."/>
            <person name="Martin F.M."/>
            <person name="Hacquard S."/>
        </authorList>
    </citation>
    <scope>NUCLEOTIDE SEQUENCE</scope>
    <source>
        <strain evidence="3">MPI-SDFR-AT-0073</strain>
    </source>
</reference>
<evidence type="ECO:0000256" key="1">
    <source>
        <dbReference type="SAM" id="MobiDB-lite"/>
    </source>
</evidence>
<feature type="compositionally biased region" description="Low complexity" evidence="1">
    <location>
        <begin position="129"/>
        <end position="139"/>
    </location>
</feature>
<keyword evidence="2" id="KW-0812">Transmembrane</keyword>
<feature type="compositionally biased region" description="Pro residues" evidence="1">
    <location>
        <begin position="64"/>
        <end position="74"/>
    </location>
</feature>
<organism evidence="3 4">
    <name type="scientific">Truncatella angustata</name>
    <dbReference type="NCBI Taxonomy" id="152316"/>
    <lineage>
        <taxon>Eukaryota</taxon>
        <taxon>Fungi</taxon>
        <taxon>Dikarya</taxon>
        <taxon>Ascomycota</taxon>
        <taxon>Pezizomycotina</taxon>
        <taxon>Sordariomycetes</taxon>
        <taxon>Xylariomycetidae</taxon>
        <taxon>Amphisphaeriales</taxon>
        <taxon>Sporocadaceae</taxon>
        <taxon>Truncatella</taxon>
    </lineage>
</organism>
<keyword evidence="2" id="KW-0472">Membrane</keyword>
<dbReference type="GeneID" id="70128602"/>
<dbReference type="OrthoDB" id="10469716at2759"/>
<keyword evidence="4" id="KW-1185">Reference proteome</keyword>
<feature type="compositionally biased region" description="Basic and acidic residues" evidence="1">
    <location>
        <begin position="93"/>
        <end position="108"/>
    </location>
</feature>
<evidence type="ECO:0008006" key="5">
    <source>
        <dbReference type="Google" id="ProtNLM"/>
    </source>
</evidence>
<feature type="region of interest" description="Disordered" evidence="1">
    <location>
        <begin position="44"/>
        <end position="180"/>
    </location>
</feature>
<name>A0A9P9A1P9_9PEZI</name>
<feature type="compositionally biased region" description="Gly residues" evidence="1">
    <location>
        <begin position="165"/>
        <end position="180"/>
    </location>
</feature>
<dbReference type="RefSeq" id="XP_045962558.1">
    <property type="nucleotide sequence ID" value="XM_046099710.1"/>
</dbReference>
<sequence length="180" mass="18639">MAPTGNDKSTAPQFVGVVGVAFAVIIVLFVGTFGVRRCLPRRFQKSSQEPERGLPAAGEISPLLPAPIAVPTPPEDYQQAADYGATALSPTPADKRESSQNHEAHEEGMAETGNIAKAQGKALARQSRRPSSAGSSQHSASERLFGAPTSLAHSRSPHGGWTWHDGGGGNSGRGDGSGSD</sequence>
<gene>
    <name evidence="3" type="ORF">BKA67DRAFT_533480</name>
</gene>
<evidence type="ECO:0000256" key="2">
    <source>
        <dbReference type="SAM" id="Phobius"/>
    </source>
</evidence>
<feature type="transmembrane region" description="Helical" evidence="2">
    <location>
        <begin position="14"/>
        <end position="35"/>
    </location>
</feature>
<keyword evidence="2" id="KW-1133">Transmembrane helix</keyword>
<protein>
    <recommendedName>
        <fullName evidence="5">Transmembrane protein</fullName>
    </recommendedName>
</protein>